<dbReference type="Gene3D" id="1.20.120.530">
    <property type="entry name" value="GntR ligand-binding domain-like"/>
    <property type="match status" value="1"/>
</dbReference>
<dbReference type="Pfam" id="PF00392">
    <property type="entry name" value="GntR"/>
    <property type="match status" value="1"/>
</dbReference>
<dbReference type="InterPro" id="IPR008920">
    <property type="entry name" value="TF_FadR/GntR_C"/>
</dbReference>
<dbReference type="InterPro" id="IPR000524">
    <property type="entry name" value="Tscrpt_reg_HTH_GntR"/>
</dbReference>
<dbReference type="PRINTS" id="PR00035">
    <property type="entry name" value="HTHGNTR"/>
</dbReference>
<proteinExistence type="predicted"/>
<dbReference type="GO" id="GO:0003700">
    <property type="term" value="F:DNA-binding transcription factor activity"/>
    <property type="evidence" value="ECO:0007669"/>
    <property type="project" value="InterPro"/>
</dbReference>
<protein>
    <submittedName>
        <fullName evidence="5">DNA-binding GntR family transcriptional regulator</fullName>
    </submittedName>
</protein>
<keyword evidence="3" id="KW-0804">Transcription</keyword>
<evidence type="ECO:0000256" key="1">
    <source>
        <dbReference type="ARBA" id="ARBA00023015"/>
    </source>
</evidence>
<keyword evidence="6" id="KW-1185">Reference proteome</keyword>
<dbReference type="RefSeq" id="WP_210287315.1">
    <property type="nucleotide sequence ID" value="NZ_JACIDU010000016.1"/>
</dbReference>
<keyword evidence="1" id="KW-0805">Transcription regulation</keyword>
<name>A0A7W6K4K1_9HYPH</name>
<dbReference type="SMART" id="SM00345">
    <property type="entry name" value="HTH_GNTR"/>
    <property type="match status" value="1"/>
</dbReference>
<dbReference type="InterPro" id="IPR011711">
    <property type="entry name" value="GntR_C"/>
</dbReference>
<dbReference type="PANTHER" id="PTHR43537:SF49">
    <property type="entry name" value="TRANSCRIPTIONAL REGULATORY PROTEIN"/>
    <property type="match status" value="1"/>
</dbReference>
<evidence type="ECO:0000259" key="4">
    <source>
        <dbReference type="PROSITE" id="PS50949"/>
    </source>
</evidence>
<evidence type="ECO:0000313" key="5">
    <source>
        <dbReference type="EMBL" id="MBB4105043.1"/>
    </source>
</evidence>
<evidence type="ECO:0000313" key="6">
    <source>
        <dbReference type="Proteomes" id="UP000584824"/>
    </source>
</evidence>
<gene>
    <name evidence="5" type="ORF">GGQ66_003626</name>
</gene>
<dbReference type="CDD" id="cd07377">
    <property type="entry name" value="WHTH_GntR"/>
    <property type="match status" value="1"/>
</dbReference>
<organism evidence="5 6">
    <name type="scientific">Allorhizobium borbori</name>
    <dbReference type="NCBI Taxonomy" id="485907"/>
    <lineage>
        <taxon>Bacteria</taxon>
        <taxon>Pseudomonadati</taxon>
        <taxon>Pseudomonadota</taxon>
        <taxon>Alphaproteobacteria</taxon>
        <taxon>Hyphomicrobiales</taxon>
        <taxon>Rhizobiaceae</taxon>
        <taxon>Rhizobium/Agrobacterium group</taxon>
        <taxon>Allorhizobium</taxon>
    </lineage>
</organism>
<dbReference type="SUPFAM" id="SSF46785">
    <property type="entry name" value="Winged helix' DNA-binding domain"/>
    <property type="match status" value="1"/>
</dbReference>
<comment type="caution">
    <text evidence="5">The sequence shown here is derived from an EMBL/GenBank/DDBJ whole genome shotgun (WGS) entry which is preliminary data.</text>
</comment>
<dbReference type="GO" id="GO:0003677">
    <property type="term" value="F:DNA binding"/>
    <property type="evidence" value="ECO:0007669"/>
    <property type="project" value="UniProtKB-KW"/>
</dbReference>
<dbReference type="Pfam" id="PF07729">
    <property type="entry name" value="FCD"/>
    <property type="match status" value="1"/>
</dbReference>
<sequence length="218" mass="24130">MEEPSGKAADEVYAAVVDWIVEGRLKPGDTLNEMALADSFGLSRTPVREALQRLTLEGLTERGARRAFHVRRLEPLELGDLFEAMGEIEALCARLSAQRMSPLERARLSALVDEGQAAAEADDTIAYTGINARFHLALFEGAHNASLREIALSLRMRTMPYRDAQFRQTERLSSSQTEHRRIVDAVMTEDPEAAFAAMRAHMTATSLNITRMLEAVGS</sequence>
<dbReference type="InterPro" id="IPR036388">
    <property type="entry name" value="WH-like_DNA-bd_sf"/>
</dbReference>
<keyword evidence="2 5" id="KW-0238">DNA-binding</keyword>
<dbReference type="Proteomes" id="UP000584824">
    <property type="component" value="Unassembled WGS sequence"/>
</dbReference>
<dbReference type="Gene3D" id="1.10.10.10">
    <property type="entry name" value="Winged helix-like DNA-binding domain superfamily/Winged helix DNA-binding domain"/>
    <property type="match status" value="1"/>
</dbReference>
<evidence type="ECO:0000256" key="2">
    <source>
        <dbReference type="ARBA" id="ARBA00023125"/>
    </source>
</evidence>
<dbReference type="SUPFAM" id="SSF48008">
    <property type="entry name" value="GntR ligand-binding domain-like"/>
    <property type="match status" value="1"/>
</dbReference>
<accession>A0A7W6K4K1</accession>
<dbReference type="AlphaFoldDB" id="A0A7W6K4K1"/>
<reference evidence="5 6" key="1">
    <citation type="submission" date="2020-08" db="EMBL/GenBank/DDBJ databases">
        <title>Genomic Encyclopedia of Type Strains, Phase IV (KMG-IV): sequencing the most valuable type-strain genomes for metagenomic binning, comparative biology and taxonomic classification.</title>
        <authorList>
            <person name="Goeker M."/>
        </authorList>
    </citation>
    <scope>NUCLEOTIDE SEQUENCE [LARGE SCALE GENOMIC DNA]</scope>
    <source>
        <strain evidence="5 6">DSM 26385</strain>
    </source>
</reference>
<evidence type="ECO:0000256" key="3">
    <source>
        <dbReference type="ARBA" id="ARBA00023163"/>
    </source>
</evidence>
<feature type="domain" description="HTH gntR-type" evidence="4">
    <location>
        <begin position="6"/>
        <end position="73"/>
    </location>
</feature>
<dbReference type="PROSITE" id="PS50949">
    <property type="entry name" value="HTH_GNTR"/>
    <property type="match status" value="1"/>
</dbReference>
<dbReference type="EMBL" id="JACIDU010000016">
    <property type="protein sequence ID" value="MBB4105043.1"/>
    <property type="molecule type" value="Genomic_DNA"/>
</dbReference>
<dbReference type="PANTHER" id="PTHR43537">
    <property type="entry name" value="TRANSCRIPTIONAL REGULATOR, GNTR FAMILY"/>
    <property type="match status" value="1"/>
</dbReference>
<dbReference type="SMART" id="SM00895">
    <property type="entry name" value="FCD"/>
    <property type="match status" value="1"/>
</dbReference>
<dbReference type="InterPro" id="IPR036390">
    <property type="entry name" value="WH_DNA-bd_sf"/>
</dbReference>